<sequence>MARLLCVLSISLVLVCCAGAASVRSGTANARYRSVGVGHVSGGRFGGVGSFSSGRILYSPFQFNAAGIRGHVSGVNDLITSHYSRGSSSMSSSSSSFATGGTNRFIRRWKIASRG</sequence>
<feature type="chain" id="PRO_5040169511" description="Secreted protein" evidence="1">
    <location>
        <begin position="21"/>
        <end position="115"/>
    </location>
</feature>
<evidence type="ECO:0000313" key="3">
    <source>
        <dbReference type="Proteomes" id="UP001154114"/>
    </source>
</evidence>
<evidence type="ECO:0000313" key="2">
    <source>
        <dbReference type="EMBL" id="CAH0592192.1"/>
    </source>
</evidence>
<dbReference type="EMBL" id="LR824005">
    <property type="protein sequence ID" value="CAH0592192.1"/>
    <property type="molecule type" value="Genomic_DNA"/>
</dbReference>
<evidence type="ECO:0000256" key="1">
    <source>
        <dbReference type="SAM" id="SignalP"/>
    </source>
</evidence>
<gene>
    <name evidence="2" type="ORF">CINC_LOCUS5428</name>
</gene>
<dbReference type="Proteomes" id="UP001154114">
    <property type="component" value="Chromosome 2"/>
</dbReference>
<keyword evidence="3" id="KW-1185">Reference proteome</keyword>
<feature type="signal peptide" evidence="1">
    <location>
        <begin position="1"/>
        <end position="20"/>
    </location>
</feature>
<proteinExistence type="predicted"/>
<keyword evidence="1" id="KW-0732">Signal</keyword>
<dbReference type="AlphaFoldDB" id="A0A9P0BQR1"/>
<organism evidence="2 3">
    <name type="scientific">Chrysodeixis includens</name>
    <name type="common">Soybean looper</name>
    <name type="synonym">Pseudoplusia includens</name>
    <dbReference type="NCBI Taxonomy" id="689277"/>
    <lineage>
        <taxon>Eukaryota</taxon>
        <taxon>Metazoa</taxon>
        <taxon>Ecdysozoa</taxon>
        <taxon>Arthropoda</taxon>
        <taxon>Hexapoda</taxon>
        <taxon>Insecta</taxon>
        <taxon>Pterygota</taxon>
        <taxon>Neoptera</taxon>
        <taxon>Endopterygota</taxon>
        <taxon>Lepidoptera</taxon>
        <taxon>Glossata</taxon>
        <taxon>Ditrysia</taxon>
        <taxon>Noctuoidea</taxon>
        <taxon>Noctuidae</taxon>
        <taxon>Plusiinae</taxon>
        <taxon>Chrysodeixis</taxon>
    </lineage>
</organism>
<protein>
    <recommendedName>
        <fullName evidence="4">Secreted protein</fullName>
    </recommendedName>
</protein>
<evidence type="ECO:0008006" key="4">
    <source>
        <dbReference type="Google" id="ProtNLM"/>
    </source>
</evidence>
<reference evidence="2" key="1">
    <citation type="submission" date="2021-12" db="EMBL/GenBank/DDBJ databases">
        <authorList>
            <person name="King R."/>
        </authorList>
    </citation>
    <scope>NUCLEOTIDE SEQUENCE</scope>
</reference>
<name>A0A9P0BQR1_CHRIL</name>
<accession>A0A9P0BQR1</accession>